<dbReference type="InterPro" id="IPR000326">
    <property type="entry name" value="PAP2/HPO"/>
</dbReference>
<organism evidence="9">
    <name type="scientific">marine metagenome</name>
    <dbReference type="NCBI Taxonomy" id="408172"/>
    <lineage>
        <taxon>unclassified sequences</taxon>
        <taxon>metagenomes</taxon>
        <taxon>ecological metagenomes</taxon>
    </lineage>
</organism>
<evidence type="ECO:0000313" key="9">
    <source>
        <dbReference type="EMBL" id="SVA11110.1"/>
    </source>
</evidence>
<dbReference type="Gene3D" id="1.20.144.10">
    <property type="entry name" value="Phosphatidic acid phosphatase type 2/haloperoxidase"/>
    <property type="match status" value="2"/>
</dbReference>
<feature type="transmembrane region" description="Helical" evidence="7">
    <location>
        <begin position="37"/>
        <end position="53"/>
    </location>
</feature>
<keyword evidence="3 7" id="KW-0812">Transmembrane</keyword>
<feature type="transmembrane region" description="Helical" evidence="7">
    <location>
        <begin position="59"/>
        <end position="79"/>
    </location>
</feature>
<keyword evidence="5 7" id="KW-1133">Transmembrane helix</keyword>
<evidence type="ECO:0000256" key="5">
    <source>
        <dbReference type="ARBA" id="ARBA00022989"/>
    </source>
</evidence>
<keyword evidence="4" id="KW-0378">Hydrolase</keyword>
<dbReference type="GO" id="GO:0016787">
    <property type="term" value="F:hydrolase activity"/>
    <property type="evidence" value="ECO:0007669"/>
    <property type="project" value="UniProtKB-KW"/>
</dbReference>
<evidence type="ECO:0000256" key="2">
    <source>
        <dbReference type="ARBA" id="ARBA00022475"/>
    </source>
</evidence>
<gene>
    <name evidence="9" type="ORF">METZ01_LOCUS63964</name>
</gene>
<reference evidence="9" key="1">
    <citation type="submission" date="2018-05" db="EMBL/GenBank/DDBJ databases">
        <authorList>
            <person name="Lanie J.A."/>
            <person name="Ng W.-L."/>
            <person name="Kazmierczak K.M."/>
            <person name="Andrzejewski T.M."/>
            <person name="Davidsen T.M."/>
            <person name="Wayne K.J."/>
            <person name="Tettelin H."/>
            <person name="Glass J.I."/>
            <person name="Rusch D."/>
            <person name="Podicherti R."/>
            <person name="Tsui H.-C.T."/>
            <person name="Winkler M.E."/>
        </authorList>
    </citation>
    <scope>NUCLEOTIDE SEQUENCE</scope>
</reference>
<evidence type="ECO:0000256" key="7">
    <source>
        <dbReference type="SAM" id="Phobius"/>
    </source>
</evidence>
<evidence type="ECO:0000259" key="8">
    <source>
        <dbReference type="SMART" id="SM00014"/>
    </source>
</evidence>
<evidence type="ECO:0000256" key="6">
    <source>
        <dbReference type="ARBA" id="ARBA00023136"/>
    </source>
</evidence>
<keyword evidence="2" id="KW-1003">Cell membrane</keyword>
<dbReference type="GO" id="GO:0005886">
    <property type="term" value="C:plasma membrane"/>
    <property type="evidence" value="ECO:0007669"/>
    <property type="project" value="UniProtKB-SubCell"/>
</dbReference>
<dbReference type="EMBL" id="UINC01004015">
    <property type="protein sequence ID" value="SVA11110.1"/>
    <property type="molecule type" value="Genomic_DNA"/>
</dbReference>
<evidence type="ECO:0000256" key="3">
    <source>
        <dbReference type="ARBA" id="ARBA00022692"/>
    </source>
</evidence>
<accession>A0A381T4I8</accession>
<dbReference type="SUPFAM" id="SSF48317">
    <property type="entry name" value="Acid phosphatase/Vanadium-dependent haloperoxidase"/>
    <property type="match status" value="1"/>
</dbReference>
<dbReference type="PANTHER" id="PTHR14969:SF62">
    <property type="entry name" value="DECAPRENYLPHOSPHORYL-5-PHOSPHORIBOSE PHOSPHATASE RV3807C-RELATED"/>
    <property type="match status" value="1"/>
</dbReference>
<dbReference type="Pfam" id="PF01569">
    <property type="entry name" value="PAP2"/>
    <property type="match status" value="1"/>
</dbReference>
<sequence>MFHLFKALDIKIFFLINQTLSNPVFDSIMPLITNKNNWALIIIILFFYLAIMNGRRGQIAFVILIVVVGLTDSFSTFILKPYFGRIRPSHDIYEYINLLVAKGGKWSMPSNHAANISAIAVVLSYFYDKMKIPLYSLAVIIAFSRVYVGVHYPADVLVGGLIGYGMAWSILTLWVILKMRELKRGQTWVWYEGDLQNK</sequence>
<evidence type="ECO:0000256" key="4">
    <source>
        <dbReference type="ARBA" id="ARBA00022801"/>
    </source>
</evidence>
<keyword evidence="6 7" id="KW-0472">Membrane</keyword>
<feature type="transmembrane region" description="Helical" evidence="7">
    <location>
        <begin position="132"/>
        <end position="150"/>
    </location>
</feature>
<protein>
    <recommendedName>
        <fullName evidence="8">Phosphatidic acid phosphatase type 2/haloperoxidase domain-containing protein</fullName>
    </recommendedName>
</protein>
<dbReference type="PANTHER" id="PTHR14969">
    <property type="entry name" value="SPHINGOSINE-1-PHOSPHATE PHOSPHOHYDROLASE"/>
    <property type="match status" value="1"/>
</dbReference>
<dbReference type="SMART" id="SM00014">
    <property type="entry name" value="acidPPc"/>
    <property type="match status" value="1"/>
</dbReference>
<feature type="domain" description="Phosphatidic acid phosphatase type 2/haloperoxidase" evidence="8">
    <location>
        <begin position="62"/>
        <end position="171"/>
    </location>
</feature>
<dbReference type="InterPro" id="IPR036938">
    <property type="entry name" value="PAP2/HPO_sf"/>
</dbReference>
<dbReference type="AlphaFoldDB" id="A0A381T4I8"/>
<evidence type="ECO:0000256" key="1">
    <source>
        <dbReference type="ARBA" id="ARBA00004651"/>
    </source>
</evidence>
<comment type="subcellular location">
    <subcellularLocation>
        <location evidence="1">Cell membrane</location>
        <topology evidence="1">Multi-pass membrane protein</topology>
    </subcellularLocation>
</comment>
<proteinExistence type="predicted"/>
<name>A0A381T4I8_9ZZZZ</name>
<feature type="transmembrane region" description="Helical" evidence="7">
    <location>
        <begin position="156"/>
        <end position="177"/>
    </location>
</feature>